<dbReference type="EMBL" id="VSRR010090041">
    <property type="protein sequence ID" value="MPC92073.1"/>
    <property type="molecule type" value="Genomic_DNA"/>
</dbReference>
<comment type="caution">
    <text evidence="2">The sequence shown here is derived from an EMBL/GenBank/DDBJ whole genome shotgun (WGS) entry which is preliminary data.</text>
</comment>
<name>A0A5B7JCJ8_PORTR</name>
<protein>
    <submittedName>
        <fullName evidence="2">Uncharacterized protein</fullName>
    </submittedName>
</protein>
<gene>
    <name evidence="2" type="ORF">E2C01_087145</name>
</gene>
<dbReference type="AlphaFoldDB" id="A0A5B7JCJ8"/>
<evidence type="ECO:0000256" key="1">
    <source>
        <dbReference type="SAM" id="MobiDB-lite"/>
    </source>
</evidence>
<keyword evidence="3" id="KW-1185">Reference proteome</keyword>
<reference evidence="2 3" key="1">
    <citation type="submission" date="2019-05" db="EMBL/GenBank/DDBJ databases">
        <title>Another draft genome of Portunus trituberculatus and its Hox gene families provides insights of decapod evolution.</title>
        <authorList>
            <person name="Jeong J.-H."/>
            <person name="Song I."/>
            <person name="Kim S."/>
            <person name="Choi T."/>
            <person name="Kim D."/>
            <person name="Ryu S."/>
            <person name="Kim W."/>
        </authorList>
    </citation>
    <scope>NUCLEOTIDE SEQUENCE [LARGE SCALE GENOMIC DNA]</scope>
    <source>
        <tissue evidence="2">Muscle</tissue>
    </source>
</reference>
<feature type="compositionally biased region" description="Pro residues" evidence="1">
    <location>
        <begin position="30"/>
        <end position="39"/>
    </location>
</feature>
<sequence length="39" mass="4496">MRTRSTASGNSTARLFASRSRRRTTAMWHSPPPPRRPTR</sequence>
<proteinExistence type="predicted"/>
<organism evidence="2 3">
    <name type="scientific">Portunus trituberculatus</name>
    <name type="common">Swimming crab</name>
    <name type="synonym">Neptunus trituberculatus</name>
    <dbReference type="NCBI Taxonomy" id="210409"/>
    <lineage>
        <taxon>Eukaryota</taxon>
        <taxon>Metazoa</taxon>
        <taxon>Ecdysozoa</taxon>
        <taxon>Arthropoda</taxon>
        <taxon>Crustacea</taxon>
        <taxon>Multicrustacea</taxon>
        <taxon>Malacostraca</taxon>
        <taxon>Eumalacostraca</taxon>
        <taxon>Eucarida</taxon>
        <taxon>Decapoda</taxon>
        <taxon>Pleocyemata</taxon>
        <taxon>Brachyura</taxon>
        <taxon>Eubrachyura</taxon>
        <taxon>Portunoidea</taxon>
        <taxon>Portunidae</taxon>
        <taxon>Portuninae</taxon>
        <taxon>Portunus</taxon>
    </lineage>
</organism>
<feature type="region of interest" description="Disordered" evidence="1">
    <location>
        <begin position="1"/>
        <end position="39"/>
    </location>
</feature>
<accession>A0A5B7JCJ8</accession>
<dbReference type="Proteomes" id="UP000324222">
    <property type="component" value="Unassembled WGS sequence"/>
</dbReference>
<evidence type="ECO:0000313" key="2">
    <source>
        <dbReference type="EMBL" id="MPC92073.1"/>
    </source>
</evidence>
<feature type="compositionally biased region" description="Polar residues" evidence="1">
    <location>
        <begin position="1"/>
        <end position="13"/>
    </location>
</feature>
<evidence type="ECO:0000313" key="3">
    <source>
        <dbReference type="Proteomes" id="UP000324222"/>
    </source>
</evidence>